<dbReference type="PROSITE" id="PS50887">
    <property type="entry name" value="GGDEF"/>
    <property type="match status" value="1"/>
</dbReference>
<comment type="caution">
    <text evidence="5">The sequence shown here is derived from an EMBL/GenBank/DDBJ whole genome shotgun (WGS) entry which is preliminary data.</text>
</comment>
<evidence type="ECO:0000313" key="6">
    <source>
        <dbReference type="Proteomes" id="UP000287910"/>
    </source>
</evidence>
<feature type="domain" description="PAC" evidence="3">
    <location>
        <begin position="152"/>
        <end position="204"/>
    </location>
</feature>
<dbReference type="PROSITE" id="PS50112">
    <property type="entry name" value="PAS"/>
    <property type="match status" value="1"/>
</dbReference>
<dbReference type="SUPFAM" id="SSF55073">
    <property type="entry name" value="Nucleotide cyclase"/>
    <property type="match status" value="1"/>
</dbReference>
<feature type="domain" description="GGDEF" evidence="4">
    <location>
        <begin position="243"/>
        <end position="380"/>
    </location>
</feature>
<dbReference type="SMART" id="SM00091">
    <property type="entry name" value="PAS"/>
    <property type="match status" value="1"/>
</dbReference>
<dbReference type="InterPro" id="IPR000700">
    <property type="entry name" value="PAS-assoc_C"/>
</dbReference>
<dbReference type="SUPFAM" id="SSF55785">
    <property type="entry name" value="PYP-like sensor domain (PAS domain)"/>
    <property type="match status" value="1"/>
</dbReference>
<dbReference type="InterPro" id="IPR043128">
    <property type="entry name" value="Rev_trsase/Diguanyl_cyclase"/>
</dbReference>
<dbReference type="InterPro" id="IPR050469">
    <property type="entry name" value="Diguanylate_Cyclase"/>
</dbReference>
<dbReference type="InterPro" id="IPR001610">
    <property type="entry name" value="PAC"/>
</dbReference>
<feature type="transmembrane region" description="Helical" evidence="1">
    <location>
        <begin position="12"/>
        <end position="30"/>
    </location>
</feature>
<dbReference type="PANTHER" id="PTHR45138:SF9">
    <property type="entry name" value="DIGUANYLATE CYCLASE DGCM-RELATED"/>
    <property type="match status" value="1"/>
</dbReference>
<feature type="domain" description="PAS" evidence="2">
    <location>
        <begin position="78"/>
        <end position="148"/>
    </location>
</feature>
<dbReference type="GO" id="GO:1902201">
    <property type="term" value="P:negative regulation of bacterial-type flagellum-dependent cell motility"/>
    <property type="evidence" value="ECO:0007669"/>
    <property type="project" value="TreeGrafter"/>
</dbReference>
<dbReference type="Gene3D" id="3.30.450.20">
    <property type="entry name" value="PAS domain"/>
    <property type="match status" value="1"/>
</dbReference>
<dbReference type="GO" id="GO:0052621">
    <property type="term" value="F:diguanylate cyclase activity"/>
    <property type="evidence" value="ECO:0007669"/>
    <property type="project" value="TreeGrafter"/>
</dbReference>
<dbReference type="Gene3D" id="3.30.70.270">
    <property type="match status" value="1"/>
</dbReference>
<dbReference type="InterPro" id="IPR035965">
    <property type="entry name" value="PAS-like_dom_sf"/>
</dbReference>
<dbReference type="EMBL" id="RYYR01000004">
    <property type="protein sequence ID" value="RUL55614.1"/>
    <property type="molecule type" value="Genomic_DNA"/>
</dbReference>
<dbReference type="SMART" id="SM00267">
    <property type="entry name" value="GGDEF"/>
    <property type="match status" value="1"/>
</dbReference>
<evidence type="ECO:0000259" key="3">
    <source>
        <dbReference type="PROSITE" id="PS50113"/>
    </source>
</evidence>
<keyword evidence="1" id="KW-0812">Transmembrane</keyword>
<accession>A0A432LGX0</accession>
<evidence type="ECO:0000256" key="1">
    <source>
        <dbReference type="SAM" id="Phobius"/>
    </source>
</evidence>
<reference evidence="5 6" key="1">
    <citation type="submission" date="2018-12" db="EMBL/GenBank/DDBJ databases">
        <title>Lysinibacillus antri sp. nov., isolated from a cave soil.</title>
        <authorList>
            <person name="Narsing Rao M.P."/>
            <person name="Zhang H."/>
            <person name="Dong Z.-Y."/>
            <person name="Niu X.-K."/>
            <person name="Zhang K."/>
            <person name="Fang B.-Z."/>
            <person name="Kang Y.-Q."/>
            <person name="Xiao M."/>
            <person name="Li W.-J."/>
        </authorList>
    </citation>
    <scope>NUCLEOTIDE SEQUENCE [LARGE SCALE GENOMIC DNA]</scope>
    <source>
        <strain evidence="5 6">SYSU K30002</strain>
    </source>
</reference>
<dbReference type="InterPro" id="IPR000014">
    <property type="entry name" value="PAS"/>
</dbReference>
<dbReference type="InterPro" id="IPR029787">
    <property type="entry name" value="Nucleotide_cyclase"/>
</dbReference>
<evidence type="ECO:0000313" key="5">
    <source>
        <dbReference type="EMBL" id="RUL55614.1"/>
    </source>
</evidence>
<dbReference type="CDD" id="cd00130">
    <property type="entry name" value="PAS"/>
    <property type="match status" value="1"/>
</dbReference>
<dbReference type="PROSITE" id="PS50113">
    <property type="entry name" value="PAC"/>
    <property type="match status" value="1"/>
</dbReference>
<dbReference type="NCBIfam" id="TIGR00254">
    <property type="entry name" value="GGDEF"/>
    <property type="match status" value="1"/>
</dbReference>
<dbReference type="Proteomes" id="UP000287910">
    <property type="component" value="Unassembled WGS sequence"/>
</dbReference>
<dbReference type="AlphaFoldDB" id="A0A432LGX0"/>
<keyword evidence="6" id="KW-1185">Reference proteome</keyword>
<dbReference type="Pfam" id="PF00990">
    <property type="entry name" value="GGDEF"/>
    <property type="match status" value="1"/>
</dbReference>
<dbReference type="CDD" id="cd01949">
    <property type="entry name" value="GGDEF"/>
    <property type="match status" value="1"/>
</dbReference>
<dbReference type="GO" id="GO:0043709">
    <property type="term" value="P:cell adhesion involved in single-species biofilm formation"/>
    <property type="evidence" value="ECO:0007669"/>
    <property type="project" value="TreeGrafter"/>
</dbReference>
<dbReference type="GO" id="GO:0005886">
    <property type="term" value="C:plasma membrane"/>
    <property type="evidence" value="ECO:0007669"/>
    <property type="project" value="TreeGrafter"/>
</dbReference>
<name>A0A432LGX0_9BACI</name>
<dbReference type="NCBIfam" id="TIGR00229">
    <property type="entry name" value="sensory_box"/>
    <property type="match status" value="1"/>
</dbReference>
<dbReference type="Pfam" id="PF13426">
    <property type="entry name" value="PAS_9"/>
    <property type="match status" value="1"/>
</dbReference>
<proteinExistence type="predicted"/>
<protein>
    <submittedName>
        <fullName evidence="5">Diguanylate cyclase</fullName>
    </submittedName>
</protein>
<dbReference type="InterPro" id="IPR000160">
    <property type="entry name" value="GGDEF_dom"/>
</dbReference>
<dbReference type="PANTHER" id="PTHR45138">
    <property type="entry name" value="REGULATORY COMPONENTS OF SENSORY TRANSDUCTION SYSTEM"/>
    <property type="match status" value="1"/>
</dbReference>
<gene>
    <name evidence="5" type="ORF">EK386_04630</name>
</gene>
<dbReference type="SMART" id="SM00086">
    <property type="entry name" value="PAC"/>
    <property type="match status" value="1"/>
</dbReference>
<evidence type="ECO:0000259" key="4">
    <source>
        <dbReference type="PROSITE" id="PS50887"/>
    </source>
</evidence>
<sequence length="380" mass="43630">MDVFKMKFKGRIFVLSMVLLTNCLYIAYYYMKDGHIERIEIIGLPLILLIAWWSGKQYDKVKHLEDINLKKKKELHNSNQMFRTLFENAPIGISLIDQDGRPVLTNKKLQEILGYNEDELNAMTFSEFSDPDDSAINMDLLKDLLDGKIDHYELEKRYYHKDGHVVWGIVTSALYPDIDNETTYVIGMLVDITERKIAEQKLKEAYKEKESLSNRDGLTGIANRRYFDEYLVQEFEKARKTASPLSLIIIDIDYFKQYNDCYGHLKGDECLKQVANVFEKTIDQSKGVAARFGGEEFVILLPEIDTLGASVIANQIQGAIENLRISHIGSEISEYLTVSLGISTFNMESTSLTPEDLISEADQALYLAKQSSRNRIEIYH</sequence>
<dbReference type="FunFam" id="3.30.70.270:FF:000001">
    <property type="entry name" value="Diguanylate cyclase domain protein"/>
    <property type="match status" value="1"/>
</dbReference>
<evidence type="ECO:0000259" key="2">
    <source>
        <dbReference type="PROSITE" id="PS50112"/>
    </source>
</evidence>
<keyword evidence="1" id="KW-1133">Transmembrane helix</keyword>
<keyword evidence="1" id="KW-0472">Membrane</keyword>
<organism evidence="5 6">
    <name type="scientific">Lysinibacillus antri</name>
    <dbReference type="NCBI Taxonomy" id="2498145"/>
    <lineage>
        <taxon>Bacteria</taxon>
        <taxon>Bacillati</taxon>
        <taxon>Bacillota</taxon>
        <taxon>Bacilli</taxon>
        <taxon>Bacillales</taxon>
        <taxon>Bacillaceae</taxon>
        <taxon>Lysinibacillus</taxon>
    </lineage>
</organism>